<organism evidence="5 6">
    <name type="scientific">Methanoregula formicica (strain DSM 22288 / NBRC 105244 / SMSP)</name>
    <dbReference type="NCBI Taxonomy" id="593750"/>
    <lineage>
        <taxon>Archaea</taxon>
        <taxon>Methanobacteriati</taxon>
        <taxon>Methanobacteriota</taxon>
        <taxon>Stenosarchaea group</taxon>
        <taxon>Methanomicrobia</taxon>
        <taxon>Methanomicrobiales</taxon>
        <taxon>Methanoregulaceae</taxon>
        <taxon>Methanoregula</taxon>
    </lineage>
</organism>
<keyword evidence="2" id="KW-0486">Methionine biosynthesis</keyword>
<evidence type="ECO:0000313" key="6">
    <source>
        <dbReference type="Proteomes" id="UP000010824"/>
    </source>
</evidence>
<dbReference type="eggNOG" id="arCOG00600">
    <property type="taxonomic scope" value="Archaea"/>
</dbReference>
<evidence type="ECO:0000256" key="3">
    <source>
        <dbReference type="PROSITE-ProRule" id="PRU00703"/>
    </source>
</evidence>
<dbReference type="CDD" id="cd04584">
    <property type="entry name" value="CBS_pair_AcuB_like"/>
    <property type="match status" value="1"/>
</dbReference>
<keyword evidence="6" id="KW-1185">Reference proteome</keyword>
<dbReference type="SMART" id="SM00116">
    <property type="entry name" value="CBS"/>
    <property type="match status" value="4"/>
</dbReference>
<proteinExistence type="predicted"/>
<name>L0HEL0_METFS</name>
<dbReference type="Pfam" id="PF00571">
    <property type="entry name" value="CBS"/>
    <property type="match status" value="4"/>
</dbReference>
<reference evidence="6" key="1">
    <citation type="submission" date="2011-12" db="EMBL/GenBank/DDBJ databases">
        <title>Complete sequence of Methanoregula formicicum SMSP.</title>
        <authorList>
            <person name="Lucas S."/>
            <person name="Han J."/>
            <person name="Lapidus A."/>
            <person name="Cheng J.-F."/>
            <person name="Goodwin L."/>
            <person name="Pitluck S."/>
            <person name="Peters L."/>
            <person name="Ovchinnikova G."/>
            <person name="Teshima H."/>
            <person name="Detter J.C."/>
            <person name="Han C."/>
            <person name="Tapia R."/>
            <person name="Land M."/>
            <person name="Hauser L."/>
            <person name="Kyrpides N."/>
            <person name="Ivanova N."/>
            <person name="Pagani I."/>
            <person name="Imachi H."/>
            <person name="Tamaki H."/>
            <person name="Sekiguchi Y."/>
            <person name="Kamagata Y."/>
            <person name="Cadillo-Quiroz H."/>
            <person name="Zinder S."/>
            <person name="Liu W.-T."/>
            <person name="Woyke T."/>
        </authorList>
    </citation>
    <scope>NUCLEOTIDE SEQUENCE [LARGE SCALE GENOMIC DNA]</scope>
    <source>
        <strain evidence="6">DSM 22288 / NBRC 105244 / SMSP</strain>
    </source>
</reference>
<feature type="domain" description="CBS" evidence="4">
    <location>
        <begin position="80"/>
        <end position="136"/>
    </location>
</feature>
<feature type="domain" description="CBS" evidence="4">
    <location>
        <begin position="231"/>
        <end position="282"/>
    </location>
</feature>
<dbReference type="SUPFAM" id="SSF54631">
    <property type="entry name" value="CBS-domain pair"/>
    <property type="match status" value="2"/>
</dbReference>
<dbReference type="InterPro" id="IPR000644">
    <property type="entry name" value="CBS_dom"/>
</dbReference>
<dbReference type="PROSITE" id="PS51371">
    <property type="entry name" value="CBS"/>
    <property type="match status" value="4"/>
</dbReference>
<evidence type="ECO:0000313" key="5">
    <source>
        <dbReference type="EMBL" id="AGB01544.1"/>
    </source>
</evidence>
<keyword evidence="2" id="KW-0028">Amino-acid biosynthesis</keyword>
<dbReference type="PANTHER" id="PTHR43080">
    <property type="entry name" value="CBS DOMAIN-CONTAINING PROTEIN CBSX3, MITOCHONDRIAL"/>
    <property type="match status" value="1"/>
</dbReference>
<dbReference type="EMBL" id="CP003167">
    <property type="protein sequence ID" value="AGB01544.1"/>
    <property type="molecule type" value="Genomic_DNA"/>
</dbReference>
<evidence type="ECO:0000259" key="4">
    <source>
        <dbReference type="PROSITE" id="PS51371"/>
    </source>
</evidence>
<dbReference type="InterPro" id="IPR051257">
    <property type="entry name" value="Diverse_CBS-Domain"/>
</dbReference>
<sequence>MKRVLARDVMTTTVFVVEPNATIAHARNLMVRHRISRLPVMEDTALAGIITKKDIAYRLRQGEPAWRRRPLDRIPVGALMTEQPRVVAPDTGVREIARMFSQENISSVPVVDEGAVAGIVTKTDLMKSALVRALDCPAKDVMEDVATVSRYHSLDHVVGVMSERHDKVLVLDDDGTLAGIITETNLAFYDDEPKISGVVGKDVTIRRRETAAGKAGQTLMVIPPVAAEDLMTSPVITVDADTALPDAIALMEKHHVNSLVVMDKSTIAGILKRDDIIKEVAK</sequence>
<dbReference type="GO" id="GO:0009086">
    <property type="term" value="P:methionine biosynthetic process"/>
    <property type="evidence" value="ECO:0007669"/>
    <property type="project" value="UniProtKB-KW"/>
</dbReference>
<dbReference type="STRING" id="593750.Metfor_0472"/>
<feature type="domain" description="CBS" evidence="4">
    <location>
        <begin position="141"/>
        <end position="196"/>
    </location>
</feature>
<dbReference type="AlphaFoldDB" id="L0HEL0"/>
<protein>
    <submittedName>
        <fullName evidence="5">CBS-domain-containing membrane protein</fullName>
    </submittedName>
</protein>
<gene>
    <name evidence="5" type="ordered locus">Metfor_0472</name>
</gene>
<keyword evidence="1 3" id="KW-0129">CBS domain</keyword>
<evidence type="ECO:0000256" key="1">
    <source>
        <dbReference type="ARBA" id="ARBA00023122"/>
    </source>
</evidence>
<reference evidence="5 6" key="2">
    <citation type="journal article" date="2014" name="Genome Announc.">
        <title>Complete Genome Sequence of Methanoregula formicica SMSPT, a Mesophilic Hydrogenotrophic Methanogen Isolated from a Methanogenic Upflow Anaerobic Sludge Blanket Reactor.</title>
        <authorList>
            <person name="Yamamoto K."/>
            <person name="Tamaki H."/>
            <person name="Cadillo-Quiroz H."/>
            <person name="Imachi H."/>
            <person name="Kyrpides N."/>
            <person name="Woyke T."/>
            <person name="Goodwin L."/>
            <person name="Zinder S.H."/>
            <person name="Kamagata Y."/>
            <person name="Liu W.T."/>
        </authorList>
    </citation>
    <scope>NUCLEOTIDE SEQUENCE [LARGE SCALE GENOMIC DNA]</scope>
    <source>
        <strain evidence="6">DSM 22288 / NBRC 105244 / SMSP</strain>
    </source>
</reference>
<dbReference type="InterPro" id="IPR046342">
    <property type="entry name" value="CBS_dom_sf"/>
</dbReference>
<dbReference type="HOGENOM" id="CLU_076812_2_1_2"/>
<dbReference type="PANTHER" id="PTHR43080:SF29">
    <property type="entry name" value="OS02G0818000 PROTEIN"/>
    <property type="match status" value="1"/>
</dbReference>
<dbReference type="InParanoid" id="L0HEL0"/>
<dbReference type="Proteomes" id="UP000010824">
    <property type="component" value="Chromosome"/>
</dbReference>
<dbReference type="KEGG" id="mfo:Metfor_0472"/>
<evidence type="ECO:0000256" key="2">
    <source>
        <dbReference type="ARBA" id="ARBA00023167"/>
    </source>
</evidence>
<dbReference type="Gene3D" id="3.10.580.10">
    <property type="entry name" value="CBS-domain"/>
    <property type="match status" value="2"/>
</dbReference>
<feature type="domain" description="CBS" evidence="4">
    <location>
        <begin position="10"/>
        <end position="65"/>
    </location>
</feature>
<accession>L0HEL0</accession>